<dbReference type="CDD" id="cd01518">
    <property type="entry name" value="RHOD_YceA"/>
    <property type="match status" value="1"/>
</dbReference>
<comment type="catalytic activity">
    <reaction evidence="1">
        <text>uridine(34) in tRNA + AH2 + O2 = 5-hydroxyuridine(34) in tRNA + A + H2O</text>
        <dbReference type="Rhea" id="RHEA:64224"/>
        <dbReference type="Rhea" id="RHEA-COMP:11727"/>
        <dbReference type="Rhea" id="RHEA-COMP:13381"/>
        <dbReference type="ChEBI" id="CHEBI:13193"/>
        <dbReference type="ChEBI" id="CHEBI:15377"/>
        <dbReference type="ChEBI" id="CHEBI:15379"/>
        <dbReference type="ChEBI" id="CHEBI:17499"/>
        <dbReference type="ChEBI" id="CHEBI:65315"/>
        <dbReference type="ChEBI" id="CHEBI:136877"/>
    </reaction>
</comment>
<evidence type="ECO:0000313" key="4">
    <source>
        <dbReference type="EMBL" id="SMB94392.1"/>
    </source>
</evidence>
<dbReference type="Gene3D" id="3.40.250.10">
    <property type="entry name" value="Rhodanese-like domain"/>
    <property type="match status" value="1"/>
</dbReference>
<dbReference type="SMART" id="SM00450">
    <property type="entry name" value="RHOD"/>
    <property type="match status" value="1"/>
</dbReference>
<evidence type="ECO:0000313" key="5">
    <source>
        <dbReference type="Proteomes" id="UP000192582"/>
    </source>
</evidence>
<sequence length="321" mass="35481">MPEREMGSLSPRGPPLSSPLMSAPSPAAPYTVAALYQFRPLGNPAGLREALLNLGRRLELCGTLILAPEGINGTVAGPREAITELHAFLLEAGFDRLEYKESQSAEKPFKRLKVRLKRETVTLGVPTEPLAQVGRYVEPQGWNALLADPDVLVIDTRNRYEVKAGTFQGAVNPEIGSFREFPAWVNEHLQDSRGRKIAMFCTGGIRCEKSTSLLLGMGFADVYHLRGGILKYLEDVPVEESRWEGECFVFDGRVTVGHGLTPGGGEMCHSCGGPLTPEETRHRHFERGVSCEHCFAQTTAEQKASFRERQRLYERGTERVG</sequence>
<reference evidence="4 5" key="1">
    <citation type="submission" date="2017-04" db="EMBL/GenBank/DDBJ databases">
        <authorList>
            <person name="Afonso C.L."/>
            <person name="Miller P.J."/>
            <person name="Scott M.A."/>
            <person name="Spackman E."/>
            <person name="Goraichik I."/>
            <person name="Dimitrov K.M."/>
            <person name="Suarez D.L."/>
            <person name="Swayne D.E."/>
        </authorList>
    </citation>
    <scope>NUCLEOTIDE SEQUENCE [LARGE SCALE GENOMIC DNA]</scope>
    <source>
        <strain evidence="4 5">KR-140</strain>
    </source>
</reference>
<dbReference type="EC" id="1.14.-.-" evidence="1"/>
<name>A0A1W1VLZ5_9DEIO</name>
<evidence type="ECO:0000256" key="1">
    <source>
        <dbReference type="HAMAP-Rule" id="MF_00469"/>
    </source>
</evidence>
<feature type="domain" description="Rhodanese" evidence="3">
    <location>
        <begin position="147"/>
        <end position="241"/>
    </location>
</feature>
<dbReference type="PANTHER" id="PTHR43268:SF3">
    <property type="entry name" value="RHODANESE-LIKE DOMAIN-CONTAINING PROTEIN 7-RELATED"/>
    <property type="match status" value="1"/>
</dbReference>
<evidence type="ECO:0000259" key="3">
    <source>
        <dbReference type="PROSITE" id="PS50206"/>
    </source>
</evidence>
<keyword evidence="1" id="KW-0560">Oxidoreductase</keyword>
<dbReference type="PANTHER" id="PTHR43268">
    <property type="entry name" value="THIOSULFATE SULFURTRANSFERASE/RHODANESE-LIKE DOMAIN-CONTAINING PROTEIN 2"/>
    <property type="match status" value="1"/>
</dbReference>
<feature type="region of interest" description="Disordered" evidence="2">
    <location>
        <begin position="1"/>
        <end position="23"/>
    </location>
</feature>
<dbReference type="GO" id="GO:0006400">
    <property type="term" value="P:tRNA modification"/>
    <property type="evidence" value="ECO:0007669"/>
    <property type="project" value="UniProtKB-UniRule"/>
</dbReference>
<comment type="similarity">
    <text evidence="1">Belongs to the TrhO family.</text>
</comment>
<dbReference type="Gene3D" id="3.30.70.100">
    <property type="match status" value="1"/>
</dbReference>
<accession>A0A1W1VLZ5</accession>
<proteinExistence type="inferred from homology"/>
<dbReference type="Pfam" id="PF00581">
    <property type="entry name" value="Rhodanese"/>
    <property type="match status" value="1"/>
</dbReference>
<dbReference type="SUPFAM" id="SSF52821">
    <property type="entry name" value="Rhodanese/Cell cycle control phosphatase"/>
    <property type="match status" value="1"/>
</dbReference>
<dbReference type="InterPro" id="IPR040503">
    <property type="entry name" value="TRHO_N"/>
</dbReference>
<dbReference type="STRING" id="695939.SAMN00790413_02367"/>
<gene>
    <name evidence="1" type="primary">trhO</name>
    <name evidence="4" type="ORF">SAMN00790413_02367</name>
</gene>
<comment type="function">
    <text evidence="1">Catalyzes oxygen-dependent 5-hydroxyuridine (ho5U) modification at position 34 in tRNAs.</text>
</comment>
<dbReference type="Proteomes" id="UP000192582">
    <property type="component" value="Unassembled WGS sequence"/>
</dbReference>
<keyword evidence="1" id="KW-0819">tRNA processing</keyword>
<keyword evidence="5" id="KW-1185">Reference proteome</keyword>
<dbReference type="EMBL" id="FWWU01000009">
    <property type="protein sequence ID" value="SMB94392.1"/>
    <property type="molecule type" value="Genomic_DNA"/>
</dbReference>
<dbReference type="HAMAP" id="MF_00469">
    <property type="entry name" value="TrhO"/>
    <property type="match status" value="1"/>
</dbReference>
<dbReference type="InterPro" id="IPR001763">
    <property type="entry name" value="Rhodanese-like_dom"/>
</dbReference>
<dbReference type="InterPro" id="IPR020936">
    <property type="entry name" value="TrhO"/>
</dbReference>
<dbReference type="NCBIfam" id="NF001136">
    <property type="entry name" value="PRK00142.1-4"/>
    <property type="match status" value="1"/>
</dbReference>
<dbReference type="InterPro" id="IPR036873">
    <property type="entry name" value="Rhodanese-like_dom_sf"/>
</dbReference>
<protein>
    <recommendedName>
        <fullName evidence="1">tRNA uridine(34) hydroxylase</fullName>
        <ecNumber evidence="1">1.14.-.-</ecNumber>
    </recommendedName>
    <alternativeName>
        <fullName evidence="1">tRNA hydroxylation protein O</fullName>
    </alternativeName>
</protein>
<dbReference type="PROSITE" id="PS50206">
    <property type="entry name" value="RHODANESE_3"/>
    <property type="match status" value="1"/>
</dbReference>
<dbReference type="GO" id="GO:0016705">
    <property type="term" value="F:oxidoreductase activity, acting on paired donors, with incorporation or reduction of molecular oxygen"/>
    <property type="evidence" value="ECO:0007669"/>
    <property type="project" value="UniProtKB-UniRule"/>
</dbReference>
<evidence type="ECO:0000256" key="2">
    <source>
        <dbReference type="SAM" id="MobiDB-lite"/>
    </source>
</evidence>
<dbReference type="Pfam" id="PF17773">
    <property type="entry name" value="UPF0176_N"/>
    <property type="match status" value="1"/>
</dbReference>
<dbReference type="AlphaFoldDB" id="A0A1W1VLZ5"/>
<organism evidence="4 5">
    <name type="scientific">Deinococcus hopiensis KR-140</name>
    <dbReference type="NCBI Taxonomy" id="695939"/>
    <lineage>
        <taxon>Bacteria</taxon>
        <taxon>Thermotogati</taxon>
        <taxon>Deinococcota</taxon>
        <taxon>Deinococci</taxon>
        <taxon>Deinococcales</taxon>
        <taxon>Deinococcaceae</taxon>
        <taxon>Deinococcus</taxon>
    </lineage>
</organism>